<dbReference type="HOGENOM" id="CLU_051140_0_0_9"/>
<dbReference type="PATRIC" id="fig|1036673.3.peg.5935"/>
<feature type="domain" description="Spore germination protein N-terminal" evidence="9">
    <location>
        <begin position="24"/>
        <end position="198"/>
    </location>
</feature>
<dbReference type="Proteomes" id="UP000006620">
    <property type="component" value="Chromosome"/>
</dbReference>
<evidence type="ECO:0000256" key="1">
    <source>
        <dbReference type="ARBA" id="ARBA00004635"/>
    </source>
</evidence>
<evidence type="ECO:0000256" key="4">
    <source>
        <dbReference type="ARBA" id="ARBA00022729"/>
    </source>
</evidence>
<dbReference type="Gene3D" id="3.30.300.210">
    <property type="entry name" value="Nutrient germinant receptor protein C, domain 3"/>
    <property type="match status" value="1"/>
</dbReference>
<evidence type="ECO:0000259" key="9">
    <source>
        <dbReference type="Pfam" id="PF25198"/>
    </source>
</evidence>
<evidence type="ECO:0000256" key="6">
    <source>
        <dbReference type="ARBA" id="ARBA00023139"/>
    </source>
</evidence>
<evidence type="ECO:0000313" key="11">
    <source>
        <dbReference type="Proteomes" id="UP000006620"/>
    </source>
</evidence>
<keyword evidence="4" id="KW-0732">Signal</keyword>
<dbReference type="EMBL" id="CP002869">
    <property type="protein sequence ID" value="AEI44898.1"/>
    <property type="molecule type" value="Genomic_DNA"/>
</dbReference>
<dbReference type="AlphaFoldDB" id="F8FLY2"/>
<comment type="similarity">
    <text evidence="2">Belongs to the GerABKC lipoprotein family.</text>
</comment>
<evidence type="ECO:0000256" key="3">
    <source>
        <dbReference type="ARBA" id="ARBA00022544"/>
    </source>
</evidence>
<proteinExistence type="inferred from homology"/>
<keyword evidence="7" id="KW-0449">Lipoprotein</keyword>
<dbReference type="InterPro" id="IPR057336">
    <property type="entry name" value="GerAC_N"/>
</dbReference>
<organism evidence="10 11">
    <name type="scientific">Paenibacillus mucilaginosus (strain KNP414)</name>
    <dbReference type="NCBI Taxonomy" id="1036673"/>
    <lineage>
        <taxon>Bacteria</taxon>
        <taxon>Bacillati</taxon>
        <taxon>Bacillota</taxon>
        <taxon>Bacilli</taxon>
        <taxon>Bacillales</taxon>
        <taxon>Paenibacillaceae</taxon>
        <taxon>Paenibacillus</taxon>
    </lineage>
</organism>
<dbReference type="GO" id="GO:0009847">
    <property type="term" value="P:spore germination"/>
    <property type="evidence" value="ECO:0007669"/>
    <property type="project" value="InterPro"/>
</dbReference>
<protein>
    <submittedName>
        <fullName evidence="10">Germination protein, Ger(X)C family</fullName>
    </submittedName>
</protein>
<dbReference type="NCBIfam" id="TIGR02887">
    <property type="entry name" value="spore_ger_x_C"/>
    <property type="match status" value="1"/>
</dbReference>
<dbReference type="Pfam" id="PF25198">
    <property type="entry name" value="Spore_GerAC_N"/>
    <property type="match status" value="1"/>
</dbReference>
<keyword evidence="6" id="KW-0564">Palmitate</keyword>
<dbReference type="InterPro" id="IPR038501">
    <property type="entry name" value="Spore_GerAC_C_sf"/>
</dbReference>
<dbReference type="PANTHER" id="PTHR35789:SF1">
    <property type="entry name" value="SPORE GERMINATION PROTEIN B3"/>
    <property type="match status" value="1"/>
</dbReference>
<gene>
    <name evidence="10" type="ordered locus">KNP414_06377</name>
</gene>
<dbReference type="Pfam" id="PF05504">
    <property type="entry name" value="Spore_GerAC"/>
    <property type="match status" value="1"/>
</dbReference>
<reference evidence="11" key="1">
    <citation type="submission" date="2011-06" db="EMBL/GenBank/DDBJ databases">
        <title>Complete genome sequence of Paenibacillus mucilaginosus KNP414.</title>
        <authorList>
            <person name="Wang J."/>
            <person name="Hu S."/>
            <person name="Hu X."/>
            <person name="Zhang B."/>
            <person name="Dong D."/>
            <person name="Zhang S."/>
            <person name="Zhao K."/>
            <person name="Wu D."/>
        </authorList>
    </citation>
    <scope>NUCLEOTIDE SEQUENCE [LARGE SCALE GENOMIC DNA]</scope>
    <source>
        <strain evidence="11">KNP414</strain>
    </source>
</reference>
<feature type="domain" description="Spore germination GerAC-like C-terminal" evidence="8">
    <location>
        <begin position="225"/>
        <end position="388"/>
    </location>
</feature>
<dbReference type="PROSITE" id="PS51257">
    <property type="entry name" value="PROKAR_LIPOPROTEIN"/>
    <property type="match status" value="1"/>
</dbReference>
<reference evidence="10 11" key="2">
    <citation type="journal article" date="2013" name="Genome Announc.">
        <title>Genome Sequence of Growth-Improving Paenibacillus mucilaginosus Strain KNP414.</title>
        <authorList>
            <person name="Lu J.J."/>
            <person name="Wang J.F."/>
            <person name="Hu X.F."/>
        </authorList>
    </citation>
    <scope>NUCLEOTIDE SEQUENCE [LARGE SCALE GENOMIC DNA]</scope>
    <source>
        <strain evidence="10 11">KNP414</strain>
    </source>
</reference>
<dbReference type="KEGG" id="pms:KNP414_06377"/>
<keyword evidence="5" id="KW-0472">Membrane</keyword>
<dbReference type="GO" id="GO:0016020">
    <property type="term" value="C:membrane"/>
    <property type="evidence" value="ECO:0007669"/>
    <property type="project" value="UniProtKB-SubCell"/>
</dbReference>
<evidence type="ECO:0000256" key="7">
    <source>
        <dbReference type="ARBA" id="ARBA00023288"/>
    </source>
</evidence>
<dbReference type="InterPro" id="IPR008844">
    <property type="entry name" value="Spore_GerAC-like"/>
</dbReference>
<comment type="subcellular location">
    <subcellularLocation>
        <location evidence="1">Membrane</location>
        <topology evidence="1">Lipid-anchor</topology>
    </subcellularLocation>
</comment>
<evidence type="ECO:0000259" key="8">
    <source>
        <dbReference type="Pfam" id="PF05504"/>
    </source>
</evidence>
<keyword evidence="3" id="KW-0309">Germination</keyword>
<evidence type="ECO:0000313" key="10">
    <source>
        <dbReference type="EMBL" id="AEI44898.1"/>
    </source>
</evidence>
<evidence type="ECO:0000256" key="2">
    <source>
        <dbReference type="ARBA" id="ARBA00007886"/>
    </source>
</evidence>
<accession>F8FLY2</accession>
<evidence type="ECO:0000256" key="5">
    <source>
        <dbReference type="ARBA" id="ARBA00023136"/>
    </source>
</evidence>
<dbReference type="InterPro" id="IPR046953">
    <property type="entry name" value="Spore_GerAC-like_C"/>
</dbReference>
<dbReference type="RefSeq" id="WP_013920042.1">
    <property type="nucleotide sequence ID" value="NC_015690.1"/>
</dbReference>
<name>F8FLY2_PAEMK</name>
<dbReference type="PANTHER" id="PTHR35789">
    <property type="entry name" value="SPORE GERMINATION PROTEIN B3"/>
    <property type="match status" value="1"/>
</dbReference>
<sequence>MMIKPIIAMAGLGSLLLLSGCWDLQELNRTSLFTGLALEPGTESKIRVTGETLNASEAQAIKGGEGAAPVINYAVEANTTPEAMVKFNQILDRSINVSHVGVIIIDERLARKGLNHYIDVLQRSRYVREDVLILVAKNYKASDILKVLFPRGPYPTFKIHSQLDNLSKLWGGALRSRLFDFNQALAAKGREPTLSAITLIGDPALGTDAGSIKSPTPKATAELVGTAVFQKDKLLGFISLDDTRMLSMAAGELKGTTLSVPLEKKGEYAAIRLLNWRSQMKVSLEHGKPEIRLVLYGKGNVPSTDIEKDLSSVLEYQKLEELTSSYIKNQMMVTIRHIQGEYGVDPIGFGEKLYRRHYRQFLSVAGKWNESFAQSPIEVEVHITLQRSELKTNNITKIE</sequence>